<dbReference type="Gene3D" id="2.30.180.10">
    <property type="entry name" value="FAS1 domain"/>
    <property type="match status" value="1"/>
</dbReference>
<evidence type="ECO:0000259" key="1">
    <source>
        <dbReference type="PROSITE" id="PS50213"/>
    </source>
</evidence>
<protein>
    <submittedName>
        <fullName evidence="2">Fasciclin domain-containing protein</fullName>
    </submittedName>
</protein>
<sequence length="169" mass="17219">MSPIDPQRRDVLKAVGSAGALFGVGGVGTVSARNGKRKGASAESTIAEIAAGSDDFETLVAALEATGLDSVLNSDDGQYTVFAPTDDAFDGVDTSQLSTAALENVLRYHVTEGRRYAPSVVNAPAVETLNGDSVTVDGTTLNEGQATIVGTDIEASNGVVHVIDGVLLP</sequence>
<comment type="caution">
    <text evidence="2">The sequence shown here is derived from an EMBL/GenBank/DDBJ whole genome shotgun (WGS) entry which is preliminary data.</text>
</comment>
<dbReference type="PROSITE" id="PS50213">
    <property type="entry name" value="FAS1"/>
    <property type="match status" value="1"/>
</dbReference>
<reference evidence="2" key="1">
    <citation type="submission" date="2022-06" db="EMBL/GenBank/DDBJ databases">
        <title>Natrinema sp. a new haloarchaeum isolate from saline soil.</title>
        <authorList>
            <person name="Strakova D."/>
            <person name="Galisteo C."/>
            <person name="Sanchez-Porro C."/>
            <person name="Ventosa A."/>
        </authorList>
    </citation>
    <scope>NUCLEOTIDE SEQUENCE</scope>
    <source>
        <strain evidence="2">S1CR25-10</strain>
    </source>
</reference>
<dbReference type="GO" id="GO:0005615">
    <property type="term" value="C:extracellular space"/>
    <property type="evidence" value="ECO:0007669"/>
    <property type="project" value="TreeGrafter"/>
</dbReference>
<evidence type="ECO:0000313" key="2">
    <source>
        <dbReference type="EMBL" id="MDF9744900.1"/>
    </source>
</evidence>
<feature type="domain" description="FAS1" evidence="1">
    <location>
        <begin position="43"/>
        <end position="167"/>
    </location>
</feature>
<dbReference type="InterPro" id="IPR036378">
    <property type="entry name" value="FAS1_dom_sf"/>
</dbReference>
<dbReference type="RefSeq" id="WP_277520367.1">
    <property type="nucleotide sequence ID" value="NZ_JAMQOT010000001.1"/>
</dbReference>
<dbReference type="PANTHER" id="PTHR10900">
    <property type="entry name" value="PERIOSTIN-RELATED"/>
    <property type="match status" value="1"/>
</dbReference>
<dbReference type="InterPro" id="IPR000782">
    <property type="entry name" value="FAS1_domain"/>
</dbReference>
<dbReference type="SUPFAM" id="SSF82153">
    <property type="entry name" value="FAS1 domain"/>
    <property type="match status" value="1"/>
</dbReference>
<evidence type="ECO:0000313" key="3">
    <source>
        <dbReference type="Proteomes" id="UP001154061"/>
    </source>
</evidence>
<keyword evidence="3" id="KW-1185">Reference proteome</keyword>
<gene>
    <name evidence="2" type="ORF">NDI89_04795</name>
</gene>
<dbReference type="FunFam" id="2.30.180.10:FF:000032">
    <property type="entry name" value="Fasciclin domain-containing protein, putative"/>
    <property type="match status" value="1"/>
</dbReference>
<accession>A0A9Q4PZI3</accession>
<dbReference type="InterPro" id="IPR006311">
    <property type="entry name" value="TAT_signal"/>
</dbReference>
<dbReference type="Proteomes" id="UP001154061">
    <property type="component" value="Unassembled WGS sequence"/>
</dbReference>
<dbReference type="PANTHER" id="PTHR10900:SF77">
    <property type="entry name" value="FI19380P1"/>
    <property type="match status" value="1"/>
</dbReference>
<organism evidence="2 3">
    <name type="scientific">Natrinema salsiterrestre</name>
    <dbReference type="NCBI Taxonomy" id="2950540"/>
    <lineage>
        <taxon>Archaea</taxon>
        <taxon>Methanobacteriati</taxon>
        <taxon>Methanobacteriota</taxon>
        <taxon>Stenosarchaea group</taxon>
        <taxon>Halobacteria</taxon>
        <taxon>Halobacteriales</taxon>
        <taxon>Natrialbaceae</taxon>
        <taxon>Natrinema</taxon>
    </lineage>
</organism>
<dbReference type="EMBL" id="JAMQOT010000001">
    <property type="protein sequence ID" value="MDF9744900.1"/>
    <property type="molecule type" value="Genomic_DNA"/>
</dbReference>
<proteinExistence type="predicted"/>
<dbReference type="Pfam" id="PF02469">
    <property type="entry name" value="Fasciclin"/>
    <property type="match status" value="1"/>
</dbReference>
<dbReference type="SMART" id="SM00554">
    <property type="entry name" value="FAS1"/>
    <property type="match status" value="1"/>
</dbReference>
<dbReference type="PROSITE" id="PS51318">
    <property type="entry name" value="TAT"/>
    <property type="match status" value="1"/>
</dbReference>
<dbReference type="InterPro" id="IPR050904">
    <property type="entry name" value="Adhesion/Biosynth-related"/>
</dbReference>
<dbReference type="AlphaFoldDB" id="A0A9Q4PZI3"/>
<name>A0A9Q4PZI3_9EURY</name>